<sequence>MTKQILTLVLLLSLTFISCKKETTESQNKTNTTTVTKDTLSAKLKDSIVDPDPTDTIPAGKYGINSSNLETANIVRLTLQNIYKDDLSKNVIDDYSKRFIFFEYDLNDDGKKEILVGLTGPYFCGSGGCTQYILDNQGAIITKFTVANYPVVIDTDKSSGWKNLFIQSGHKNRIVKFDGKKYPSNPSLQPELKVTPGDDLPRALNFTNEPYAWFKF</sequence>
<protein>
    <recommendedName>
        <fullName evidence="4">Lipoprotein</fullName>
    </recommendedName>
</protein>
<keyword evidence="3" id="KW-1185">Reference proteome</keyword>
<evidence type="ECO:0008006" key="4">
    <source>
        <dbReference type="Google" id="ProtNLM"/>
    </source>
</evidence>
<dbReference type="PROSITE" id="PS51257">
    <property type="entry name" value="PROKAR_LIPOPROTEIN"/>
    <property type="match status" value="1"/>
</dbReference>
<gene>
    <name evidence="2" type="ORF">J2W95_000621</name>
</gene>
<feature type="signal peptide" evidence="1">
    <location>
        <begin position="1"/>
        <end position="20"/>
    </location>
</feature>
<keyword evidence="1" id="KW-0732">Signal</keyword>
<proteinExistence type="predicted"/>
<evidence type="ECO:0000313" key="2">
    <source>
        <dbReference type="EMBL" id="MDR6843941.1"/>
    </source>
</evidence>
<evidence type="ECO:0000256" key="1">
    <source>
        <dbReference type="SAM" id="SignalP"/>
    </source>
</evidence>
<name>A0ABU1RYV9_9FLAO</name>
<evidence type="ECO:0000313" key="3">
    <source>
        <dbReference type="Proteomes" id="UP001261871"/>
    </source>
</evidence>
<dbReference type="Proteomes" id="UP001261871">
    <property type="component" value="Unassembled WGS sequence"/>
</dbReference>
<dbReference type="EMBL" id="JAVDTX010000001">
    <property type="protein sequence ID" value="MDR6843941.1"/>
    <property type="molecule type" value="Genomic_DNA"/>
</dbReference>
<feature type="chain" id="PRO_5046745839" description="Lipoprotein" evidence="1">
    <location>
        <begin position="21"/>
        <end position="216"/>
    </location>
</feature>
<reference evidence="2 3" key="1">
    <citation type="submission" date="2023-07" db="EMBL/GenBank/DDBJ databases">
        <title>Sorghum-associated microbial communities from plants grown in Nebraska, USA.</title>
        <authorList>
            <person name="Schachtman D."/>
        </authorList>
    </citation>
    <scope>NUCLEOTIDE SEQUENCE [LARGE SCALE GENOMIC DNA]</scope>
    <source>
        <strain evidence="2 3">BE124</strain>
    </source>
</reference>
<dbReference type="RefSeq" id="WP_310003836.1">
    <property type="nucleotide sequence ID" value="NZ_JAVDTX010000001.1"/>
</dbReference>
<comment type="caution">
    <text evidence="2">The sequence shown here is derived from an EMBL/GenBank/DDBJ whole genome shotgun (WGS) entry which is preliminary data.</text>
</comment>
<organism evidence="2 3">
    <name type="scientific">Flavobacterium granuli</name>
    <dbReference type="NCBI Taxonomy" id="280093"/>
    <lineage>
        <taxon>Bacteria</taxon>
        <taxon>Pseudomonadati</taxon>
        <taxon>Bacteroidota</taxon>
        <taxon>Flavobacteriia</taxon>
        <taxon>Flavobacteriales</taxon>
        <taxon>Flavobacteriaceae</taxon>
        <taxon>Flavobacterium</taxon>
    </lineage>
</organism>
<accession>A0ABU1RYV9</accession>